<dbReference type="Proteomes" id="UP000054248">
    <property type="component" value="Unassembled WGS sequence"/>
</dbReference>
<dbReference type="HOGENOM" id="CLU_1050506_0_0_1"/>
<feature type="region of interest" description="Disordered" evidence="6">
    <location>
        <begin position="224"/>
        <end position="265"/>
    </location>
</feature>
<evidence type="ECO:0000313" key="8">
    <source>
        <dbReference type="Proteomes" id="UP000054248"/>
    </source>
</evidence>
<dbReference type="STRING" id="1051891.A0A0C3M897"/>
<feature type="compositionally biased region" description="Basic and acidic residues" evidence="6">
    <location>
        <begin position="21"/>
        <end position="30"/>
    </location>
</feature>
<evidence type="ECO:0000256" key="2">
    <source>
        <dbReference type="ARBA" id="ARBA00008048"/>
    </source>
</evidence>
<keyword evidence="4" id="KW-0804">Transcription</keyword>
<evidence type="ECO:0000256" key="3">
    <source>
        <dbReference type="ARBA" id="ARBA00023015"/>
    </source>
</evidence>
<dbReference type="GO" id="GO:0016592">
    <property type="term" value="C:mediator complex"/>
    <property type="evidence" value="ECO:0007669"/>
    <property type="project" value="InterPro"/>
</dbReference>
<name>A0A0C3M897_9AGAM</name>
<comment type="subcellular location">
    <subcellularLocation>
        <location evidence="1">Nucleus</location>
    </subcellularLocation>
</comment>
<keyword evidence="5" id="KW-0539">Nucleus</keyword>
<evidence type="ECO:0000313" key="7">
    <source>
        <dbReference type="EMBL" id="KIO29892.1"/>
    </source>
</evidence>
<gene>
    <name evidence="7" type="ORF">M407DRAFT_160996</name>
</gene>
<comment type="similarity">
    <text evidence="2">Belongs to the Mediator complex subunit 27 family.</text>
</comment>
<keyword evidence="8" id="KW-1185">Reference proteome</keyword>
<dbReference type="Pfam" id="PF11571">
    <property type="entry name" value="Med27"/>
    <property type="match status" value="1"/>
</dbReference>
<keyword evidence="3" id="KW-0805">Transcription regulation</keyword>
<reference evidence="7 8" key="1">
    <citation type="submission" date="2014-04" db="EMBL/GenBank/DDBJ databases">
        <authorList>
            <consortium name="DOE Joint Genome Institute"/>
            <person name="Kuo A."/>
            <person name="Girlanda M."/>
            <person name="Perotto S."/>
            <person name="Kohler A."/>
            <person name="Nagy L.G."/>
            <person name="Floudas D."/>
            <person name="Copeland A."/>
            <person name="Barry K.W."/>
            <person name="Cichocki N."/>
            <person name="Veneault-Fourrey C."/>
            <person name="LaButti K."/>
            <person name="Lindquist E.A."/>
            <person name="Lipzen A."/>
            <person name="Lundell T."/>
            <person name="Morin E."/>
            <person name="Murat C."/>
            <person name="Sun H."/>
            <person name="Tunlid A."/>
            <person name="Henrissat B."/>
            <person name="Grigoriev I.V."/>
            <person name="Hibbett D.S."/>
            <person name="Martin F."/>
            <person name="Nordberg H.P."/>
            <person name="Cantor M.N."/>
            <person name="Hua S.X."/>
        </authorList>
    </citation>
    <scope>NUCLEOTIDE SEQUENCE [LARGE SCALE GENOMIC DNA]</scope>
    <source>
        <strain evidence="7 8">MUT 4182</strain>
    </source>
</reference>
<evidence type="ECO:0000256" key="5">
    <source>
        <dbReference type="ARBA" id="ARBA00023242"/>
    </source>
</evidence>
<accession>A0A0C3M897</accession>
<dbReference type="InterPro" id="IPR021627">
    <property type="entry name" value="Mediator_Med27"/>
</dbReference>
<dbReference type="EMBL" id="KN822977">
    <property type="protein sequence ID" value="KIO29892.1"/>
    <property type="molecule type" value="Genomic_DNA"/>
</dbReference>
<dbReference type="AlphaFoldDB" id="A0A0C3M897"/>
<dbReference type="OrthoDB" id="10261040at2759"/>
<proteinExistence type="inferred from homology"/>
<evidence type="ECO:0000256" key="1">
    <source>
        <dbReference type="ARBA" id="ARBA00004123"/>
    </source>
</evidence>
<evidence type="ECO:0000256" key="6">
    <source>
        <dbReference type="SAM" id="MobiDB-lite"/>
    </source>
</evidence>
<sequence length="265" mass="29798">MQTALNRAQELEAADPTFVPLDRDDQDRYNPKRRKIDKTSLHPRTNGNGHVTPLLLRPALDDAPRISASTLPDYLRTLRSTKPNLRVHIWLPERLPKPPSITSPVILQVSIPNLFIVYITLVEEFLSPSSPDEDIRPQKMVVFGPREKRLPHMQSEFSIFRHMSQMLMHVISEKPATSPSSAVGATGASLPQLIDLIATYDKLFTDQCCVCQKNMSREGHLPPLERLWMPQPKPLAEDGGEPLGATERPRSGVEGRWVARHAGCQ</sequence>
<evidence type="ECO:0000256" key="4">
    <source>
        <dbReference type="ARBA" id="ARBA00023163"/>
    </source>
</evidence>
<feature type="region of interest" description="Disordered" evidence="6">
    <location>
        <begin position="1"/>
        <end position="51"/>
    </location>
</feature>
<organism evidence="7 8">
    <name type="scientific">Tulasnella calospora MUT 4182</name>
    <dbReference type="NCBI Taxonomy" id="1051891"/>
    <lineage>
        <taxon>Eukaryota</taxon>
        <taxon>Fungi</taxon>
        <taxon>Dikarya</taxon>
        <taxon>Basidiomycota</taxon>
        <taxon>Agaricomycotina</taxon>
        <taxon>Agaricomycetes</taxon>
        <taxon>Cantharellales</taxon>
        <taxon>Tulasnellaceae</taxon>
        <taxon>Tulasnella</taxon>
    </lineage>
</organism>
<reference evidence="8" key="2">
    <citation type="submission" date="2015-01" db="EMBL/GenBank/DDBJ databases">
        <title>Evolutionary Origins and Diversification of the Mycorrhizal Mutualists.</title>
        <authorList>
            <consortium name="DOE Joint Genome Institute"/>
            <consortium name="Mycorrhizal Genomics Consortium"/>
            <person name="Kohler A."/>
            <person name="Kuo A."/>
            <person name="Nagy L.G."/>
            <person name="Floudas D."/>
            <person name="Copeland A."/>
            <person name="Barry K.W."/>
            <person name="Cichocki N."/>
            <person name="Veneault-Fourrey C."/>
            <person name="LaButti K."/>
            <person name="Lindquist E.A."/>
            <person name="Lipzen A."/>
            <person name="Lundell T."/>
            <person name="Morin E."/>
            <person name="Murat C."/>
            <person name="Riley R."/>
            <person name="Ohm R."/>
            <person name="Sun H."/>
            <person name="Tunlid A."/>
            <person name="Henrissat B."/>
            <person name="Grigoriev I.V."/>
            <person name="Hibbett D.S."/>
            <person name="Martin F."/>
        </authorList>
    </citation>
    <scope>NUCLEOTIDE SEQUENCE [LARGE SCALE GENOMIC DNA]</scope>
    <source>
        <strain evidence="8">MUT 4182</strain>
    </source>
</reference>
<protein>
    <submittedName>
        <fullName evidence="7">Uncharacterized protein</fullName>
    </submittedName>
</protein>